<feature type="region of interest" description="Disordered" evidence="1">
    <location>
        <begin position="237"/>
        <end position="261"/>
    </location>
</feature>
<dbReference type="Proteomes" id="UP001187192">
    <property type="component" value="Unassembled WGS sequence"/>
</dbReference>
<evidence type="ECO:0000313" key="2">
    <source>
        <dbReference type="EMBL" id="GMN39714.1"/>
    </source>
</evidence>
<reference evidence="2" key="1">
    <citation type="submission" date="2023-07" db="EMBL/GenBank/DDBJ databases">
        <title>draft genome sequence of fig (Ficus carica).</title>
        <authorList>
            <person name="Takahashi T."/>
            <person name="Nishimura K."/>
        </authorList>
    </citation>
    <scope>NUCLEOTIDE SEQUENCE</scope>
</reference>
<dbReference type="PANTHER" id="PTHR33240">
    <property type="entry name" value="OS08G0508500 PROTEIN"/>
    <property type="match status" value="1"/>
</dbReference>
<keyword evidence="3" id="KW-1185">Reference proteome</keyword>
<dbReference type="PANTHER" id="PTHR33240:SF8">
    <property type="entry name" value="OS03G0439900 PROTEIN"/>
    <property type="match status" value="1"/>
</dbReference>
<proteinExistence type="predicted"/>
<name>A0AA88DHA1_FICCA</name>
<evidence type="ECO:0000256" key="1">
    <source>
        <dbReference type="SAM" id="MobiDB-lite"/>
    </source>
</evidence>
<organism evidence="2 3">
    <name type="scientific">Ficus carica</name>
    <name type="common">Common fig</name>
    <dbReference type="NCBI Taxonomy" id="3494"/>
    <lineage>
        <taxon>Eukaryota</taxon>
        <taxon>Viridiplantae</taxon>
        <taxon>Streptophyta</taxon>
        <taxon>Embryophyta</taxon>
        <taxon>Tracheophyta</taxon>
        <taxon>Spermatophyta</taxon>
        <taxon>Magnoliopsida</taxon>
        <taxon>eudicotyledons</taxon>
        <taxon>Gunneridae</taxon>
        <taxon>Pentapetalae</taxon>
        <taxon>rosids</taxon>
        <taxon>fabids</taxon>
        <taxon>Rosales</taxon>
        <taxon>Moraceae</taxon>
        <taxon>Ficeae</taxon>
        <taxon>Ficus</taxon>
    </lineage>
</organism>
<sequence>MDAFTRLQIEEAVLTPARTPLYGFDGECVRAAGTVCLSIIVGDGQERAIRMVEFIVVDRPSVYNIILGRLILNALKSVVSTYHLAMKFPTPGGVGLFRGNQEGARKCYVEAVNKVCRKAPEPITVATIFTVDEIDAPDGEIKHLSDLDPRIPEEEIRAHPVKDLVPHQLDLEHPERTVMLGIEREEQVCYSENTATWMDPIVEYLTTARLPENREEARRNKNTSARSTSCTIIVKGVPMPDTDQSWTGQFQRKPKPTVGGD</sequence>
<dbReference type="AlphaFoldDB" id="A0AA88DHA1"/>
<gene>
    <name evidence="2" type="ORF">TIFTF001_008941</name>
</gene>
<evidence type="ECO:0000313" key="3">
    <source>
        <dbReference type="Proteomes" id="UP001187192"/>
    </source>
</evidence>
<accession>A0AA88DHA1</accession>
<protein>
    <submittedName>
        <fullName evidence="2">Uncharacterized protein</fullName>
    </submittedName>
</protein>
<dbReference type="EMBL" id="BTGU01000010">
    <property type="protein sequence ID" value="GMN39714.1"/>
    <property type="molecule type" value="Genomic_DNA"/>
</dbReference>
<comment type="caution">
    <text evidence="2">The sequence shown here is derived from an EMBL/GenBank/DDBJ whole genome shotgun (WGS) entry which is preliminary data.</text>
</comment>